<evidence type="ECO:0000256" key="2">
    <source>
        <dbReference type="ARBA" id="ARBA00022475"/>
    </source>
</evidence>
<evidence type="ECO:0000256" key="10">
    <source>
        <dbReference type="HAMAP-Rule" id="MF_00454"/>
    </source>
</evidence>
<keyword evidence="10" id="KW-0406">Ion transport</keyword>
<dbReference type="AlphaFoldDB" id="A0AA37BBG7"/>
<comment type="similarity">
    <text evidence="7 10">Belongs to the fluoride channel Fluc/FEX (TC 1.A.43) family.</text>
</comment>
<evidence type="ECO:0000313" key="12">
    <source>
        <dbReference type="EMBL" id="GGK46851.1"/>
    </source>
</evidence>
<evidence type="ECO:0000256" key="9">
    <source>
        <dbReference type="ARBA" id="ARBA00049940"/>
    </source>
</evidence>
<comment type="activity regulation">
    <text evidence="10">Na(+) is not transported, but it plays an essential structural role and its presence is essential for fluoride channel function.</text>
</comment>
<name>A0AA37BBG7_9ACTN</name>
<dbReference type="GO" id="GO:0046872">
    <property type="term" value="F:metal ion binding"/>
    <property type="evidence" value="ECO:0007669"/>
    <property type="project" value="UniProtKB-KW"/>
</dbReference>
<keyword evidence="2 10" id="KW-1003">Cell membrane</keyword>
<dbReference type="GO" id="GO:0005886">
    <property type="term" value="C:plasma membrane"/>
    <property type="evidence" value="ECO:0007669"/>
    <property type="project" value="UniProtKB-SubCell"/>
</dbReference>
<evidence type="ECO:0000256" key="5">
    <source>
        <dbReference type="ARBA" id="ARBA00023136"/>
    </source>
</evidence>
<evidence type="ECO:0000313" key="13">
    <source>
        <dbReference type="Proteomes" id="UP000627984"/>
    </source>
</evidence>
<feature type="binding site" evidence="10">
    <location>
        <position position="117"/>
    </location>
    <ligand>
        <name>Na(+)</name>
        <dbReference type="ChEBI" id="CHEBI:29101"/>
        <note>structural</note>
    </ligand>
</feature>
<dbReference type="EMBL" id="BMQD01000001">
    <property type="protein sequence ID" value="GGK46851.1"/>
    <property type="molecule type" value="Genomic_DNA"/>
</dbReference>
<organism evidence="12 13">
    <name type="scientific">Planomonospora parontospora</name>
    <dbReference type="NCBI Taxonomy" id="58119"/>
    <lineage>
        <taxon>Bacteria</taxon>
        <taxon>Bacillati</taxon>
        <taxon>Actinomycetota</taxon>
        <taxon>Actinomycetes</taxon>
        <taxon>Streptosporangiales</taxon>
        <taxon>Streptosporangiaceae</taxon>
        <taxon>Planomonospora</taxon>
    </lineage>
</organism>
<evidence type="ECO:0000256" key="3">
    <source>
        <dbReference type="ARBA" id="ARBA00022692"/>
    </source>
</evidence>
<feature type="compositionally biased region" description="Basic residues" evidence="11">
    <location>
        <begin position="12"/>
        <end position="24"/>
    </location>
</feature>
<keyword evidence="10" id="KW-0479">Metal-binding</keyword>
<gene>
    <name evidence="10" type="primary">fluC</name>
    <name evidence="10" type="synonym">crcB</name>
    <name evidence="12" type="ORF">GCM10010126_03290</name>
</gene>
<dbReference type="HAMAP" id="MF_00454">
    <property type="entry name" value="FluC"/>
    <property type="match status" value="1"/>
</dbReference>
<evidence type="ECO:0000256" key="8">
    <source>
        <dbReference type="ARBA" id="ARBA00035585"/>
    </source>
</evidence>
<comment type="function">
    <text evidence="9 10">Fluoride-specific ion channel. Important for reducing fluoride concentration in the cell, thus reducing its toxicity.</text>
</comment>
<reference evidence="12" key="2">
    <citation type="submission" date="2022-09" db="EMBL/GenBank/DDBJ databases">
        <authorList>
            <person name="Sun Q."/>
            <person name="Ohkuma M."/>
        </authorList>
    </citation>
    <scope>NUCLEOTIDE SEQUENCE</scope>
    <source>
        <strain evidence="12">JCM 3093</strain>
    </source>
</reference>
<feature type="binding site" evidence="10">
    <location>
        <position position="114"/>
    </location>
    <ligand>
        <name>Na(+)</name>
        <dbReference type="ChEBI" id="CHEBI:29101"/>
        <note>structural</note>
    </ligand>
</feature>
<keyword evidence="3 10" id="KW-0812">Transmembrane</keyword>
<evidence type="ECO:0000256" key="7">
    <source>
        <dbReference type="ARBA" id="ARBA00035120"/>
    </source>
</evidence>
<dbReference type="Proteomes" id="UP000627984">
    <property type="component" value="Unassembled WGS sequence"/>
</dbReference>
<keyword evidence="6 10" id="KW-0407">Ion channel</keyword>
<feature type="transmembrane region" description="Helical" evidence="10">
    <location>
        <begin position="136"/>
        <end position="160"/>
    </location>
</feature>
<reference evidence="12" key="1">
    <citation type="journal article" date="2014" name="Int. J. Syst. Evol. Microbiol.">
        <title>Complete genome sequence of Corynebacterium casei LMG S-19264T (=DSM 44701T), isolated from a smear-ripened cheese.</title>
        <authorList>
            <consortium name="US DOE Joint Genome Institute (JGI-PGF)"/>
            <person name="Walter F."/>
            <person name="Albersmeier A."/>
            <person name="Kalinowski J."/>
            <person name="Ruckert C."/>
        </authorList>
    </citation>
    <scope>NUCLEOTIDE SEQUENCE</scope>
    <source>
        <strain evidence="12">JCM 3093</strain>
    </source>
</reference>
<feature type="compositionally biased region" description="Low complexity" evidence="11">
    <location>
        <begin position="25"/>
        <end position="38"/>
    </location>
</feature>
<comment type="caution">
    <text evidence="12">The sequence shown here is derived from an EMBL/GenBank/DDBJ whole genome shotgun (WGS) entry which is preliminary data.</text>
</comment>
<dbReference type="PANTHER" id="PTHR28259">
    <property type="entry name" value="FLUORIDE EXPORT PROTEIN 1-RELATED"/>
    <property type="match status" value="1"/>
</dbReference>
<feature type="region of interest" description="Disordered" evidence="11">
    <location>
        <begin position="1"/>
        <end position="38"/>
    </location>
</feature>
<keyword evidence="10" id="KW-0813">Transport</keyword>
<feature type="transmembrane region" description="Helical" evidence="10">
    <location>
        <begin position="105"/>
        <end position="124"/>
    </location>
</feature>
<evidence type="ECO:0000256" key="11">
    <source>
        <dbReference type="SAM" id="MobiDB-lite"/>
    </source>
</evidence>
<keyword evidence="10" id="KW-0915">Sodium</keyword>
<accession>A0AA37BBG7</accession>
<comment type="catalytic activity">
    <reaction evidence="8">
        <text>fluoride(in) = fluoride(out)</text>
        <dbReference type="Rhea" id="RHEA:76159"/>
        <dbReference type="ChEBI" id="CHEBI:17051"/>
    </reaction>
    <physiologicalReaction direction="left-to-right" evidence="8">
        <dbReference type="Rhea" id="RHEA:76160"/>
    </physiologicalReaction>
</comment>
<evidence type="ECO:0000256" key="4">
    <source>
        <dbReference type="ARBA" id="ARBA00022989"/>
    </source>
</evidence>
<dbReference type="GO" id="GO:0140114">
    <property type="term" value="P:cellular detoxification of fluoride"/>
    <property type="evidence" value="ECO:0007669"/>
    <property type="project" value="UniProtKB-UniRule"/>
</dbReference>
<keyword evidence="5 10" id="KW-0472">Membrane</keyword>
<evidence type="ECO:0000256" key="6">
    <source>
        <dbReference type="ARBA" id="ARBA00023303"/>
    </source>
</evidence>
<evidence type="ECO:0000256" key="1">
    <source>
        <dbReference type="ARBA" id="ARBA00004651"/>
    </source>
</evidence>
<protein>
    <recommendedName>
        <fullName evidence="10">Fluoride-specific ion channel FluC</fullName>
    </recommendedName>
</protein>
<dbReference type="GO" id="GO:0062054">
    <property type="term" value="F:fluoride channel activity"/>
    <property type="evidence" value="ECO:0007669"/>
    <property type="project" value="UniProtKB-UniRule"/>
</dbReference>
<feature type="transmembrane region" description="Helical" evidence="10">
    <location>
        <begin position="78"/>
        <end position="98"/>
    </location>
</feature>
<keyword evidence="4 10" id="KW-1133">Transmembrane helix</keyword>
<sequence length="173" mass="17641">MNGAGDPPGPRRPARLRPRARSRFSFRPLPGRPLRAGPPRAATATAAVACGGALGALARHGLGAALPTAPGGFPWTTLAVNVLGCLLIGALVVVLVALEPHPLAGSFLSTGVLGGFTTFSSFAVDVEELVRLGRPATALSYLVATPVLAVSAALAGTVLARRAQRARRERRAG</sequence>
<dbReference type="InterPro" id="IPR003691">
    <property type="entry name" value="FluC"/>
</dbReference>
<comment type="subcellular location">
    <subcellularLocation>
        <location evidence="1 10">Cell membrane</location>
        <topology evidence="1 10">Multi-pass membrane protein</topology>
    </subcellularLocation>
</comment>
<dbReference type="Pfam" id="PF02537">
    <property type="entry name" value="CRCB"/>
    <property type="match status" value="1"/>
</dbReference>
<dbReference type="PANTHER" id="PTHR28259:SF1">
    <property type="entry name" value="FLUORIDE EXPORT PROTEIN 1-RELATED"/>
    <property type="match status" value="1"/>
</dbReference>
<proteinExistence type="inferred from homology"/>